<dbReference type="Pfam" id="PF14305">
    <property type="entry name" value="ATPgrasp_TupA"/>
    <property type="match status" value="1"/>
</dbReference>
<evidence type="ECO:0000313" key="1">
    <source>
        <dbReference type="EMBL" id="MBU9725184.1"/>
    </source>
</evidence>
<name>A0ABS6K3T3_9FIRM</name>
<dbReference type="EMBL" id="JAHQCX010000002">
    <property type="protein sequence ID" value="MBU9725184.1"/>
    <property type="molecule type" value="Genomic_DNA"/>
</dbReference>
<protein>
    <submittedName>
        <fullName evidence="1">Glycosyl transferase</fullName>
    </submittedName>
</protein>
<evidence type="ECO:0000313" key="2">
    <source>
        <dbReference type="Proteomes" id="UP001314681"/>
    </source>
</evidence>
<dbReference type="InterPro" id="IPR029465">
    <property type="entry name" value="ATPgrasp_TupA"/>
</dbReference>
<sequence>MSIYTALRTVYLKLYKKGMLNFLPDTVFVPFIYRMSTGKKLNLSNPVTFNEKVQWLKLNDHNPLYVQLVDKYAVREYIAKIIGNQFLIPLIGKWSRVEDIDFEKLPNEFVLKCNHDSGGIVICKDKKTLDIKSAKKKLEDHLKRNHYYMSREWAYKNVIPCIICEKYMVDNKTQDLRDYKFFCFNGVPKFIQVDFNRFAGHKRNLYTLDWKLIDITIKCPNDSNANIEKPANLNEMIEIAKELSKGLPEVRIDLYSVNGKTYFGELTLYHGGGIEKFSSDEFAQEMGSWIDLSLAYKGDIR</sequence>
<proteinExistence type="predicted"/>
<organism evidence="1 2">
    <name type="scientific">Diplocloster modestus</name>
    <dbReference type="NCBI Taxonomy" id="2850322"/>
    <lineage>
        <taxon>Bacteria</taxon>
        <taxon>Bacillati</taxon>
        <taxon>Bacillota</taxon>
        <taxon>Clostridia</taxon>
        <taxon>Lachnospirales</taxon>
        <taxon>Lachnospiraceae</taxon>
        <taxon>Diplocloster</taxon>
    </lineage>
</organism>
<keyword evidence="2" id="KW-1185">Reference proteome</keyword>
<keyword evidence="1" id="KW-0808">Transferase</keyword>
<dbReference type="GO" id="GO:0016740">
    <property type="term" value="F:transferase activity"/>
    <property type="evidence" value="ECO:0007669"/>
    <property type="project" value="UniProtKB-KW"/>
</dbReference>
<dbReference type="Proteomes" id="UP001314681">
    <property type="component" value="Unassembled WGS sequence"/>
</dbReference>
<gene>
    <name evidence="1" type="ORF">KTH90_04065</name>
</gene>
<accession>A0ABS6K3T3</accession>
<dbReference type="RefSeq" id="WP_238726296.1">
    <property type="nucleotide sequence ID" value="NZ_JAHQCX010000002.1"/>
</dbReference>
<reference evidence="1 2" key="1">
    <citation type="submission" date="2021-06" db="EMBL/GenBank/DDBJ databases">
        <title>Description of novel taxa of the family Lachnospiraceae.</title>
        <authorList>
            <person name="Chaplin A.V."/>
            <person name="Sokolova S.R."/>
            <person name="Pikina A.P."/>
            <person name="Korzhanova M."/>
            <person name="Belova V."/>
            <person name="Korostin D."/>
            <person name="Efimov B.A."/>
        </authorList>
    </citation>
    <scope>NUCLEOTIDE SEQUENCE [LARGE SCALE GENOMIC DNA]</scope>
    <source>
        <strain evidence="1 2">ASD4241</strain>
    </source>
</reference>
<comment type="caution">
    <text evidence="1">The sequence shown here is derived from an EMBL/GenBank/DDBJ whole genome shotgun (WGS) entry which is preliminary data.</text>
</comment>